<keyword evidence="7" id="KW-1185">Reference proteome</keyword>
<dbReference type="PANTHER" id="PTHR14952:SF9">
    <property type="entry name" value="EF-HAND DOMAIN-CONTAINING PROTEIN"/>
    <property type="match status" value="1"/>
</dbReference>
<evidence type="ECO:0000313" key="7">
    <source>
        <dbReference type="Proteomes" id="UP001151699"/>
    </source>
</evidence>
<keyword evidence="4" id="KW-0966">Cell projection</keyword>
<dbReference type="OrthoDB" id="10067602at2759"/>
<dbReference type="EMBL" id="WJQU01000003">
    <property type="protein sequence ID" value="KAJ6638017.1"/>
    <property type="molecule type" value="Genomic_DNA"/>
</dbReference>
<evidence type="ECO:0000256" key="2">
    <source>
        <dbReference type="ARBA" id="ARBA00022846"/>
    </source>
</evidence>
<protein>
    <submittedName>
        <fullName evidence="6">Ropporin-1-like protein</fullName>
    </submittedName>
</protein>
<dbReference type="CDD" id="cd22972">
    <property type="entry name" value="DD_ROP-like"/>
    <property type="match status" value="1"/>
</dbReference>
<keyword evidence="3" id="KW-0969">Cilium</keyword>
<evidence type="ECO:0000256" key="1">
    <source>
        <dbReference type="ARBA" id="ARBA00004230"/>
    </source>
</evidence>
<proteinExistence type="inferred from homology"/>
<evidence type="ECO:0000313" key="6">
    <source>
        <dbReference type="EMBL" id="KAJ6638017.1"/>
    </source>
</evidence>
<reference evidence="6" key="1">
    <citation type="submission" date="2022-07" db="EMBL/GenBank/DDBJ databases">
        <authorList>
            <person name="Trinca V."/>
            <person name="Uliana J.V.C."/>
            <person name="Torres T.T."/>
            <person name="Ward R.J."/>
            <person name="Monesi N."/>
        </authorList>
    </citation>
    <scope>NUCLEOTIDE SEQUENCE</scope>
    <source>
        <strain evidence="6">HSMRA1968</strain>
        <tissue evidence="6">Whole embryos</tissue>
    </source>
</reference>
<name>A0A9Q0MU31_9DIPT</name>
<dbReference type="Proteomes" id="UP001151699">
    <property type="component" value="Chromosome X"/>
</dbReference>
<keyword evidence="2" id="KW-0282">Flagellum</keyword>
<sequence>MVQWQMYCPEQIIVPQKFPNILKTYAKAVIRTQPYDLLRWSAAYFRCLALNLPAPVKVRLEKESRFGKLTKGYLRVLVEQTL</sequence>
<evidence type="ECO:0000256" key="4">
    <source>
        <dbReference type="ARBA" id="ARBA00023273"/>
    </source>
</evidence>
<evidence type="ECO:0000256" key="5">
    <source>
        <dbReference type="ARBA" id="ARBA00035651"/>
    </source>
</evidence>
<organism evidence="6 7">
    <name type="scientific">Pseudolycoriella hygida</name>
    <dbReference type="NCBI Taxonomy" id="35572"/>
    <lineage>
        <taxon>Eukaryota</taxon>
        <taxon>Metazoa</taxon>
        <taxon>Ecdysozoa</taxon>
        <taxon>Arthropoda</taxon>
        <taxon>Hexapoda</taxon>
        <taxon>Insecta</taxon>
        <taxon>Pterygota</taxon>
        <taxon>Neoptera</taxon>
        <taxon>Endopterygota</taxon>
        <taxon>Diptera</taxon>
        <taxon>Nematocera</taxon>
        <taxon>Sciaroidea</taxon>
        <taxon>Sciaridae</taxon>
        <taxon>Pseudolycoriella</taxon>
    </lineage>
</organism>
<dbReference type="Gene3D" id="1.20.890.10">
    <property type="entry name" value="cAMP-dependent protein kinase regulatory subunit, dimerization-anchoring domain"/>
    <property type="match status" value="1"/>
</dbReference>
<comment type="similarity">
    <text evidence="5">Belongs to the ropporin family.</text>
</comment>
<dbReference type="PANTHER" id="PTHR14952">
    <property type="entry name" value="ROPPORIN-1-LIKE PROTEIN"/>
    <property type="match status" value="1"/>
</dbReference>
<comment type="subcellular location">
    <subcellularLocation>
        <location evidence="1">Cell projection</location>
        <location evidence="1">Cilium</location>
        <location evidence="1">Flagellum</location>
    </subcellularLocation>
</comment>
<accession>A0A9Q0MU31</accession>
<comment type="caution">
    <text evidence="6">The sequence shown here is derived from an EMBL/GenBank/DDBJ whole genome shotgun (WGS) entry which is preliminary data.</text>
</comment>
<dbReference type="AlphaFoldDB" id="A0A9Q0MU31"/>
<evidence type="ECO:0000256" key="3">
    <source>
        <dbReference type="ARBA" id="ARBA00023069"/>
    </source>
</evidence>
<dbReference type="SUPFAM" id="SSF47391">
    <property type="entry name" value="Dimerization-anchoring domain of cAMP-dependent PK regulatory subunit"/>
    <property type="match status" value="1"/>
</dbReference>
<dbReference type="GO" id="GO:0031514">
    <property type="term" value="C:motile cilium"/>
    <property type="evidence" value="ECO:0007669"/>
    <property type="project" value="UniProtKB-SubCell"/>
</dbReference>
<gene>
    <name evidence="6" type="primary">ropn1l</name>
    <name evidence="6" type="ORF">Bhyg_10750</name>
</gene>